<dbReference type="Gene3D" id="2.60.40.790">
    <property type="match status" value="2"/>
</dbReference>
<gene>
    <name evidence="3" type="ORF">CUMW_280900</name>
</gene>
<dbReference type="EMBL" id="BDQV01002653">
    <property type="protein sequence ID" value="GAY31950.1"/>
    <property type="molecule type" value="Genomic_DNA"/>
</dbReference>
<evidence type="ECO:0000259" key="2">
    <source>
        <dbReference type="Pfam" id="PF00011"/>
    </source>
</evidence>
<dbReference type="PANTHER" id="PTHR11527">
    <property type="entry name" value="HEAT-SHOCK PROTEIN 20 FAMILY MEMBER"/>
    <property type="match status" value="1"/>
</dbReference>
<name>A0A2H5MVD1_CITUN</name>
<keyword evidence="4" id="KW-1185">Reference proteome</keyword>
<keyword evidence="1" id="KW-0346">Stress response</keyword>
<comment type="caution">
    <text evidence="3">The sequence shown here is derived from an EMBL/GenBank/DDBJ whole genome shotgun (WGS) entry which is preliminary data.</text>
</comment>
<dbReference type="InterPro" id="IPR002068">
    <property type="entry name" value="A-crystallin/Hsp20_dom"/>
</dbReference>
<evidence type="ECO:0000313" key="4">
    <source>
        <dbReference type="Proteomes" id="UP000236630"/>
    </source>
</evidence>
<feature type="domain" description="SHSP" evidence="2">
    <location>
        <begin position="19"/>
        <end position="129"/>
    </location>
</feature>
<protein>
    <recommendedName>
        <fullName evidence="2">SHSP domain-containing protein</fullName>
    </recommendedName>
</protein>
<evidence type="ECO:0000313" key="3">
    <source>
        <dbReference type="EMBL" id="GAY31950.1"/>
    </source>
</evidence>
<dbReference type="SUPFAM" id="SSF49764">
    <property type="entry name" value="HSP20-like chaperones"/>
    <property type="match status" value="1"/>
</dbReference>
<dbReference type="Proteomes" id="UP000236630">
    <property type="component" value="Unassembled WGS sequence"/>
</dbReference>
<dbReference type="CDD" id="cd06464">
    <property type="entry name" value="ACD_sHsps-like"/>
    <property type="match status" value="1"/>
</dbReference>
<organism evidence="3 4">
    <name type="scientific">Citrus unshiu</name>
    <name type="common">Satsuma mandarin</name>
    <name type="synonym">Citrus nobilis var. unshiu</name>
    <dbReference type="NCBI Taxonomy" id="55188"/>
    <lineage>
        <taxon>Eukaryota</taxon>
        <taxon>Viridiplantae</taxon>
        <taxon>Streptophyta</taxon>
        <taxon>Embryophyta</taxon>
        <taxon>Tracheophyta</taxon>
        <taxon>Spermatophyta</taxon>
        <taxon>Magnoliopsida</taxon>
        <taxon>eudicotyledons</taxon>
        <taxon>Gunneridae</taxon>
        <taxon>Pentapetalae</taxon>
        <taxon>rosids</taxon>
        <taxon>malvids</taxon>
        <taxon>Sapindales</taxon>
        <taxon>Rutaceae</taxon>
        <taxon>Aurantioideae</taxon>
        <taxon>Citrus</taxon>
    </lineage>
</organism>
<dbReference type="InterPro" id="IPR031107">
    <property type="entry name" value="Small_HSP"/>
</dbReference>
<sequence length="384" mass="42221">MGLIVDGKKPDPVSAIWEEDERSVHFKVSLASGTKQEDVKIVIQDGKLVIMTEATSSHSPTPSSASSSISSFFSFLKKNEEARDTSSLNRPNDGKIEMNFSLPVGVDPDGFSTSMDDAGVLTLNFKRQRAFDLRNVAMGWEHAKDSKKGFVDFKAYLAAGTKIEDLVVVIERGKYLIVGMLQKKEQEGDTSVKQYDGNNFRSFLFPDGVDPFGFSTSMDDAGVLTLTFKRLMPFLSSTVPEGAFENVIMGWDWEHAKDSRKGFVDFKAYLAAGTKVEDLMIGIDGGKYLTIGMLEKKEHEGDTSLKQYEGNNFRSFLLPDGLGPFGYSSSMDDAGVLTLTFTILKPNKKLVSKSKLLAGMARVVPACLMIGCEISDKISGDDFY</sequence>
<proteinExistence type="predicted"/>
<dbReference type="AlphaFoldDB" id="A0A2H5MVD1"/>
<dbReference type="InterPro" id="IPR008978">
    <property type="entry name" value="HSP20-like_chaperone"/>
</dbReference>
<feature type="domain" description="SHSP" evidence="2">
    <location>
        <begin position="159"/>
        <end position="231"/>
    </location>
</feature>
<evidence type="ECO:0000256" key="1">
    <source>
        <dbReference type="ARBA" id="ARBA00023016"/>
    </source>
</evidence>
<dbReference type="Pfam" id="PF00011">
    <property type="entry name" value="HSP20"/>
    <property type="match status" value="2"/>
</dbReference>
<accession>A0A2H5MVD1</accession>
<reference evidence="3 4" key="1">
    <citation type="journal article" date="2017" name="Front. Genet.">
        <title>Draft sequencing of the heterozygous diploid genome of Satsuma (Citrus unshiu Marc.) using a hybrid assembly approach.</title>
        <authorList>
            <person name="Shimizu T."/>
            <person name="Tanizawa Y."/>
            <person name="Mochizuki T."/>
            <person name="Nagasaki H."/>
            <person name="Yoshioka T."/>
            <person name="Toyoda A."/>
            <person name="Fujiyama A."/>
            <person name="Kaminuma E."/>
            <person name="Nakamura Y."/>
        </authorList>
    </citation>
    <scope>NUCLEOTIDE SEQUENCE [LARGE SCALE GENOMIC DNA]</scope>
    <source>
        <strain evidence="4">cv. Miyagawa wase</strain>
    </source>
</reference>